<protein>
    <submittedName>
        <fullName evidence="1">Uncharacterized protein</fullName>
    </submittedName>
</protein>
<dbReference type="Gene3D" id="3.40.710.10">
    <property type="entry name" value="DD-peptidase/beta-lactamase superfamily"/>
    <property type="match status" value="1"/>
</dbReference>
<dbReference type="EMBL" id="QQBC01000009">
    <property type="protein sequence ID" value="RDI63698.1"/>
    <property type="molecule type" value="Genomic_DNA"/>
</dbReference>
<dbReference type="RefSeq" id="WP_147288025.1">
    <property type="nucleotide sequence ID" value="NZ_QQBC01000009.1"/>
</dbReference>
<dbReference type="InterPro" id="IPR012338">
    <property type="entry name" value="Beta-lactam/transpept-like"/>
</dbReference>
<dbReference type="AlphaFoldDB" id="A0A370HZ09"/>
<comment type="caution">
    <text evidence="1">The sequence shown here is derived from an EMBL/GenBank/DDBJ whole genome shotgun (WGS) entry which is preliminary data.</text>
</comment>
<accession>A0A370HZ09</accession>
<reference evidence="1 2" key="1">
    <citation type="submission" date="2018-07" db="EMBL/GenBank/DDBJ databases">
        <title>Genomic Encyclopedia of Type Strains, Phase IV (KMG-IV): sequencing the most valuable type-strain genomes for metagenomic binning, comparative biology and taxonomic classification.</title>
        <authorList>
            <person name="Goeker M."/>
        </authorList>
    </citation>
    <scope>NUCLEOTIDE SEQUENCE [LARGE SCALE GENOMIC DNA]</scope>
    <source>
        <strain evidence="1 2">DSM 44290</strain>
    </source>
</reference>
<sequence length="139" mass="14365">MLGRTDFRRGVAGAAAVAVLVGTVAACDYGAAVGDSVAVPGRATLAQALDETIHRGYRTETAGGGDLASGERFRDGDHIRLRNDTETFVAAVFGQPVSEGTVELDAPLERYLSGVVAGDGHDGDVMNKTFDAALREAGQ</sequence>
<organism evidence="1 2">
    <name type="scientific">Nocardia pseudobrasiliensis</name>
    <dbReference type="NCBI Taxonomy" id="45979"/>
    <lineage>
        <taxon>Bacteria</taxon>
        <taxon>Bacillati</taxon>
        <taxon>Actinomycetota</taxon>
        <taxon>Actinomycetes</taxon>
        <taxon>Mycobacteriales</taxon>
        <taxon>Nocardiaceae</taxon>
        <taxon>Nocardia</taxon>
    </lineage>
</organism>
<dbReference type="STRING" id="1210086.GCA_001613105_03677"/>
<keyword evidence="2" id="KW-1185">Reference proteome</keyword>
<evidence type="ECO:0000313" key="2">
    <source>
        <dbReference type="Proteomes" id="UP000254869"/>
    </source>
</evidence>
<dbReference type="Proteomes" id="UP000254869">
    <property type="component" value="Unassembled WGS sequence"/>
</dbReference>
<dbReference type="PROSITE" id="PS51257">
    <property type="entry name" value="PROKAR_LIPOPROTEIN"/>
    <property type="match status" value="1"/>
</dbReference>
<gene>
    <name evidence="1" type="ORF">DFR76_10934</name>
</gene>
<proteinExistence type="predicted"/>
<evidence type="ECO:0000313" key="1">
    <source>
        <dbReference type="EMBL" id="RDI63698.1"/>
    </source>
</evidence>
<name>A0A370HZ09_9NOCA</name>